<evidence type="ECO:0000313" key="1">
    <source>
        <dbReference type="EMBL" id="VDM85882.1"/>
    </source>
</evidence>
<dbReference type="EMBL" id="UYYB01146684">
    <property type="protein sequence ID" value="VDM85882.1"/>
    <property type="molecule type" value="Genomic_DNA"/>
</dbReference>
<reference evidence="1 2" key="1">
    <citation type="submission" date="2018-11" db="EMBL/GenBank/DDBJ databases">
        <authorList>
            <consortium name="Pathogen Informatics"/>
        </authorList>
    </citation>
    <scope>NUCLEOTIDE SEQUENCE [LARGE SCALE GENOMIC DNA]</scope>
</reference>
<keyword evidence="2" id="KW-1185">Reference proteome</keyword>
<protein>
    <submittedName>
        <fullName evidence="1">Uncharacterized protein</fullName>
    </submittedName>
</protein>
<accession>A0A3P7M3Z4</accession>
<evidence type="ECO:0000313" key="2">
    <source>
        <dbReference type="Proteomes" id="UP000270094"/>
    </source>
</evidence>
<gene>
    <name evidence="1" type="ORF">SVUK_LOCUS20880</name>
</gene>
<dbReference type="Proteomes" id="UP000270094">
    <property type="component" value="Unassembled WGS sequence"/>
</dbReference>
<sequence>MGKVISSLSIALNVNGMLSNYLALHITIC</sequence>
<organism evidence="1 2">
    <name type="scientific">Strongylus vulgaris</name>
    <name type="common">Blood worm</name>
    <dbReference type="NCBI Taxonomy" id="40348"/>
    <lineage>
        <taxon>Eukaryota</taxon>
        <taxon>Metazoa</taxon>
        <taxon>Ecdysozoa</taxon>
        <taxon>Nematoda</taxon>
        <taxon>Chromadorea</taxon>
        <taxon>Rhabditida</taxon>
        <taxon>Rhabditina</taxon>
        <taxon>Rhabditomorpha</taxon>
        <taxon>Strongyloidea</taxon>
        <taxon>Strongylidae</taxon>
        <taxon>Strongylus</taxon>
    </lineage>
</organism>
<dbReference type="AlphaFoldDB" id="A0A3P7M3Z4"/>
<name>A0A3P7M3Z4_STRVU</name>
<proteinExistence type="predicted"/>